<name>A0A7S3FGA8_9VIRI</name>
<reference evidence="1" key="1">
    <citation type="submission" date="2021-01" db="EMBL/GenBank/DDBJ databases">
        <authorList>
            <person name="Corre E."/>
            <person name="Pelletier E."/>
            <person name="Niang G."/>
            <person name="Scheremetjew M."/>
            <person name="Finn R."/>
            <person name="Kale V."/>
            <person name="Holt S."/>
            <person name="Cochrane G."/>
            <person name="Meng A."/>
            <person name="Brown T."/>
            <person name="Cohen L."/>
        </authorList>
    </citation>
    <scope>NUCLEOTIDE SEQUENCE</scope>
    <source>
        <strain evidence="1">RCC927</strain>
    </source>
</reference>
<gene>
    <name evidence="1" type="ORF">PSIN1315_LOCUS10799</name>
</gene>
<dbReference type="AlphaFoldDB" id="A0A7S3FGA8"/>
<protein>
    <submittedName>
        <fullName evidence="1">Uncharacterized protein</fullName>
    </submittedName>
</protein>
<accession>A0A7S3FGA8</accession>
<evidence type="ECO:0000313" key="1">
    <source>
        <dbReference type="EMBL" id="CAE0146329.1"/>
    </source>
</evidence>
<proteinExistence type="predicted"/>
<organism evidence="1">
    <name type="scientific">Prasinoderma singulare</name>
    <dbReference type="NCBI Taxonomy" id="676789"/>
    <lineage>
        <taxon>Eukaryota</taxon>
        <taxon>Viridiplantae</taxon>
        <taxon>Prasinodermophyta</taxon>
        <taxon>Prasinodermophyceae</taxon>
        <taxon>Prasinodermales</taxon>
        <taxon>Prasinodermaceae</taxon>
        <taxon>Prasinoderma</taxon>
    </lineage>
</organism>
<sequence length="190" mass="19833">MAATTTSGRFAALRAYFEAAVDSALASGDVASVAESFPTLDEADRQLVVDLLAQVKQGIRANSEAEFADVCAEHGAEVALTALDAKCAERGVHMVGRLPLATTATGMAGPGDAARAERVAAMRKEKEVLAKMLAEAEESEASLDGRLACGAAAYHDLLAKLGQSIESMQTLHSATKEWGQRSAKLWQAAA</sequence>
<dbReference type="EMBL" id="HBHY01016669">
    <property type="protein sequence ID" value="CAE0146329.1"/>
    <property type="molecule type" value="Transcribed_RNA"/>
</dbReference>